<evidence type="ECO:0000256" key="6">
    <source>
        <dbReference type="ARBA" id="ARBA00022741"/>
    </source>
</evidence>
<dbReference type="GO" id="GO:0005524">
    <property type="term" value="F:ATP binding"/>
    <property type="evidence" value="ECO:0007669"/>
    <property type="project" value="UniProtKB-UniRule"/>
</dbReference>
<keyword evidence="4" id="KW-0723">Serine/threonine-protein kinase</keyword>
<feature type="coiled-coil region" evidence="11">
    <location>
        <begin position="320"/>
        <end position="354"/>
    </location>
</feature>
<evidence type="ECO:0000256" key="11">
    <source>
        <dbReference type="SAM" id="Coils"/>
    </source>
</evidence>
<comment type="catalytic activity">
    <reaction evidence="1">
        <text>S-ubiquitinyl-[E2 ubiquitin-conjugating enzyme]-L-cysteine + [acceptor protein]-L-lysine = [E2 ubiquitin-conjugating enzyme]-L-cysteine + N(6)-ubiquitinyl-[acceptor protein]-L-lysine.</text>
        <dbReference type="EC" id="2.3.2.27"/>
    </reaction>
</comment>
<keyword evidence="8" id="KW-0833">Ubl conjugation pathway</keyword>
<dbReference type="PANTHER" id="PTHR45647">
    <property type="entry name" value="OS02G0152300 PROTEIN"/>
    <property type="match status" value="1"/>
</dbReference>
<dbReference type="SUPFAM" id="SSF56112">
    <property type="entry name" value="Protein kinase-like (PK-like)"/>
    <property type="match status" value="1"/>
</dbReference>
<feature type="domain" description="U-box" evidence="13">
    <location>
        <begin position="683"/>
        <end position="756"/>
    </location>
</feature>
<dbReference type="FunFam" id="3.30.200.20:FF:000162">
    <property type="entry name" value="Adenine nucleotide alpha hydrolase-like domain kinase"/>
    <property type="match status" value="1"/>
</dbReference>
<gene>
    <name evidence="14" type="ORF">QJS04_geneDACA010496</name>
</gene>
<dbReference type="EC" id="2.3.2.27" evidence="3"/>
<dbReference type="Gene3D" id="3.30.40.10">
    <property type="entry name" value="Zinc/RING finger domain, C3HC4 (zinc finger)"/>
    <property type="match status" value="1"/>
</dbReference>
<dbReference type="GO" id="GO:0016567">
    <property type="term" value="P:protein ubiquitination"/>
    <property type="evidence" value="ECO:0007669"/>
    <property type="project" value="InterPro"/>
</dbReference>
<keyword evidence="7" id="KW-0418">Kinase</keyword>
<reference evidence="14" key="2">
    <citation type="submission" date="2023-06" db="EMBL/GenBank/DDBJ databases">
        <authorList>
            <person name="Ma L."/>
            <person name="Liu K.-W."/>
            <person name="Li Z."/>
            <person name="Hsiao Y.-Y."/>
            <person name="Qi Y."/>
            <person name="Fu T."/>
            <person name="Tang G."/>
            <person name="Zhang D."/>
            <person name="Sun W.-H."/>
            <person name="Liu D.-K."/>
            <person name="Li Y."/>
            <person name="Chen G.-Z."/>
            <person name="Liu X.-D."/>
            <person name="Liao X.-Y."/>
            <person name="Jiang Y.-T."/>
            <person name="Yu X."/>
            <person name="Hao Y."/>
            <person name="Huang J."/>
            <person name="Zhao X.-W."/>
            <person name="Ke S."/>
            <person name="Chen Y.-Y."/>
            <person name="Wu W.-L."/>
            <person name="Hsu J.-L."/>
            <person name="Lin Y.-F."/>
            <person name="Huang M.-D."/>
            <person name="Li C.-Y."/>
            <person name="Huang L."/>
            <person name="Wang Z.-W."/>
            <person name="Zhao X."/>
            <person name="Zhong W.-Y."/>
            <person name="Peng D.-H."/>
            <person name="Ahmad S."/>
            <person name="Lan S."/>
            <person name="Zhang J.-S."/>
            <person name="Tsai W.-C."/>
            <person name="Van De Peer Y."/>
            <person name="Liu Z.-J."/>
        </authorList>
    </citation>
    <scope>NUCLEOTIDE SEQUENCE</scope>
    <source>
        <strain evidence="14">SCP</strain>
        <tissue evidence="14">Leaves</tissue>
    </source>
</reference>
<dbReference type="Gene3D" id="3.30.200.20">
    <property type="entry name" value="Phosphorylase Kinase, domain 1"/>
    <property type="match status" value="1"/>
</dbReference>
<dbReference type="Pfam" id="PF07714">
    <property type="entry name" value="PK_Tyr_Ser-Thr"/>
    <property type="match status" value="1"/>
</dbReference>
<dbReference type="GO" id="GO:0004674">
    <property type="term" value="F:protein serine/threonine kinase activity"/>
    <property type="evidence" value="ECO:0007669"/>
    <property type="project" value="UniProtKB-KW"/>
</dbReference>
<evidence type="ECO:0000256" key="2">
    <source>
        <dbReference type="ARBA" id="ARBA00004906"/>
    </source>
</evidence>
<organism evidence="14 15">
    <name type="scientific">Acorus gramineus</name>
    <name type="common">Dwarf sweet flag</name>
    <dbReference type="NCBI Taxonomy" id="55184"/>
    <lineage>
        <taxon>Eukaryota</taxon>
        <taxon>Viridiplantae</taxon>
        <taxon>Streptophyta</taxon>
        <taxon>Embryophyta</taxon>
        <taxon>Tracheophyta</taxon>
        <taxon>Spermatophyta</taxon>
        <taxon>Magnoliopsida</taxon>
        <taxon>Liliopsida</taxon>
        <taxon>Acoraceae</taxon>
        <taxon>Acorus</taxon>
    </lineage>
</organism>
<dbReference type="PANTHER" id="PTHR45647:SF65">
    <property type="entry name" value="U-BOX DOMAIN-CONTAINING PROTEIN KINASE FAMILY PROTEIN"/>
    <property type="match status" value="1"/>
</dbReference>
<dbReference type="PROSITE" id="PS00108">
    <property type="entry name" value="PROTEIN_KINASE_ST"/>
    <property type="match status" value="1"/>
</dbReference>
<keyword evidence="6 10" id="KW-0547">Nucleotide-binding</keyword>
<dbReference type="SUPFAM" id="SSF57850">
    <property type="entry name" value="RING/U-box"/>
    <property type="match status" value="1"/>
</dbReference>
<evidence type="ECO:0000256" key="10">
    <source>
        <dbReference type="PROSITE-ProRule" id="PRU10141"/>
    </source>
</evidence>
<dbReference type="PROSITE" id="PS00107">
    <property type="entry name" value="PROTEIN_KINASE_ATP"/>
    <property type="match status" value="1"/>
</dbReference>
<keyword evidence="15" id="KW-1185">Reference proteome</keyword>
<evidence type="ECO:0000256" key="9">
    <source>
        <dbReference type="ARBA" id="ARBA00022840"/>
    </source>
</evidence>
<evidence type="ECO:0000256" key="5">
    <source>
        <dbReference type="ARBA" id="ARBA00022679"/>
    </source>
</evidence>
<dbReference type="InterPro" id="IPR001245">
    <property type="entry name" value="Ser-Thr/Tyr_kinase_cat_dom"/>
</dbReference>
<protein>
    <recommendedName>
        <fullName evidence="3">RING-type E3 ubiquitin transferase</fullName>
        <ecNumber evidence="3">2.3.2.27</ecNumber>
    </recommendedName>
</protein>
<evidence type="ECO:0000256" key="1">
    <source>
        <dbReference type="ARBA" id="ARBA00000900"/>
    </source>
</evidence>
<dbReference type="InterPro" id="IPR017441">
    <property type="entry name" value="Protein_kinase_ATP_BS"/>
</dbReference>
<dbReference type="InterPro" id="IPR003613">
    <property type="entry name" value="Ubox_domain"/>
</dbReference>
<keyword evidence="5" id="KW-0808">Transferase</keyword>
<dbReference type="InterPro" id="IPR008271">
    <property type="entry name" value="Ser/Thr_kinase_AS"/>
</dbReference>
<proteinExistence type="predicted"/>
<dbReference type="InterPro" id="IPR013083">
    <property type="entry name" value="Znf_RING/FYVE/PHD"/>
</dbReference>
<dbReference type="SMART" id="SM00504">
    <property type="entry name" value="Ubox"/>
    <property type="match status" value="1"/>
</dbReference>
<dbReference type="PROSITE" id="PS51698">
    <property type="entry name" value="U_BOX"/>
    <property type="match status" value="1"/>
</dbReference>
<evidence type="ECO:0000256" key="4">
    <source>
        <dbReference type="ARBA" id="ARBA00022527"/>
    </source>
</evidence>
<evidence type="ECO:0000259" key="12">
    <source>
        <dbReference type="PROSITE" id="PS50011"/>
    </source>
</evidence>
<comment type="pathway">
    <text evidence="2">Protein modification; protein ubiquitination.</text>
</comment>
<dbReference type="Pfam" id="PF04564">
    <property type="entry name" value="U-box"/>
    <property type="match status" value="1"/>
</dbReference>
<evidence type="ECO:0000313" key="14">
    <source>
        <dbReference type="EMBL" id="KAK1264450.1"/>
    </source>
</evidence>
<name>A0AAV9AJB6_ACOGR</name>
<dbReference type="InterPro" id="IPR000719">
    <property type="entry name" value="Prot_kinase_dom"/>
</dbReference>
<dbReference type="InterPro" id="IPR051348">
    <property type="entry name" value="U-box_ubiquitin_ligases"/>
</dbReference>
<accession>A0AAV9AJB6</accession>
<dbReference type="AlphaFoldDB" id="A0AAV9AJB6"/>
<dbReference type="InterPro" id="IPR014729">
    <property type="entry name" value="Rossmann-like_a/b/a_fold"/>
</dbReference>
<feature type="domain" description="Protein kinase" evidence="12">
    <location>
        <begin position="401"/>
        <end position="702"/>
    </location>
</feature>
<evidence type="ECO:0000256" key="3">
    <source>
        <dbReference type="ARBA" id="ARBA00012483"/>
    </source>
</evidence>
<dbReference type="Gene3D" id="3.40.50.620">
    <property type="entry name" value="HUPs"/>
    <property type="match status" value="1"/>
</dbReference>
<dbReference type="SMART" id="SM00220">
    <property type="entry name" value="S_TKc"/>
    <property type="match status" value="1"/>
</dbReference>
<dbReference type="Gene3D" id="1.10.510.10">
    <property type="entry name" value="Transferase(Phosphotransferase) domain 1"/>
    <property type="match status" value="1"/>
</dbReference>
<dbReference type="CDD" id="cd16655">
    <property type="entry name" value="RING-Ubox_WDSUB1-like"/>
    <property type="match status" value="1"/>
</dbReference>
<sequence length="758" mass="85805">MMESSKNNSMNSAVRGVDDAVAVWVTGGSSGGGRRSRQAVLWAVENLLAEESPRRHLLLIHVIPAVTSIPTPLGDQMPIQQMPSDLVDMYMQDLKSKSEEIFLPYKRLCKTHMIKTLVLDGDNPVAALQRYISDSGIGNMVVGYPSMSWIMRIFKGPDLPMRLLKSTPNTCNIYLVARRKLISKLASTDGPCTITQLRRLKKSGQSHNHLIFSNNGFRNSGGEACHTETSHCYLEGRNSEIQSNQDHNIVPPLEENSSLLLDTSNNPEEAQDEVAVLRQELHNILVQYNQACEDLVYARNKVRKLSADCSEESKKVKDALEREEMSKKIAAEEKSKLREAVKEAEIARQLLMKEIFDRHKVEMHALVESSEKRKIVDALLYGDKRYKRYSTQEIELATDGFSEAKKIGEGGYGSVYKCHLDHTPVAVKVLHPEASDKKEEFLREVEILGRLRHPHMLLLLGACPENGCLVYEYMENGSLEDRLFCVDNSQPLPWFIRFRIIFEVACGLAFLHGTKPDPIVHRDLKPGNILLDRNYVSKIGDVGLGKLMSHVVPDNVTEYRDTILAGTFFYMDPEYQRTGTLRPKSDLYAFGIIILQILTARRPAGLLVSMENALKSGCFTDVLDKSTTNWPLAEAERLAWIALKCTRLRCRDRPELESEVLPELERLARMADAYAKQRRITFHIPNHYICPILQEVMDDPYIAADGYTYEYIAIKMWLEKHSISPVTKLGLPHTHISPNLSLRSAIQEWKTQAAFSVI</sequence>
<keyword evidence="11" id="KW-0175">Coiled coil</keyword>
<feature type="binding site" evidence="10">
    <location>
        <position position="428"/>
    </location>
    <ligand>
        <name>ATP</name>
        <dbReference type="ChEBI" id="CHEBI:30616"/>
    </ligand>
</feature>
<dbReference type="InterPro" id="IPR011009">
    <property type="entry name" value="Kinase-like_dom_sf"/>
</dbReference>
<reference evidence="14" key="1">
    <citation type="journal article" date="2023" name="Nat. Commun.">
        <title>Diploid and tetraploid genomes of Acorus and the evolution of monocots.</title>
        <authorList>
            <person name="Ma L."/>
            <person name="Liu K.W."/>
            <person name="Li Z."/>
            <person name="Hsiao Y.Y."/>
            <person name="Qi Y."/>
            <person name="Fu T."/>
            <person name="Tang G.D."/>
            <person name="Zhang D."/>
            <person name="Sun W.H."/>
            <person name="Liu D.K."/>
            <person name="Li Y."/>
            <person name="Chen G.Z."/>
            <person name="Liu X.D."/>
            <person name="Liao X.Y."/>
            <person name="Jiang Y.T."/>
            <person name="Yu X."/>
            <person name="Hao Y."/>
            <person name="Huang J."/>
            <person name="Zhao X.W."/>
            <person name="Ke S."/>
            <person name="Chen Y.Y."/>
            <person name="Wu W.L."/>
            <person name="Hsu J.L."/>
            <person name="Lin Y.F."/>
            <person name="Huang M.D."/>
            <person name="Li C.Y."/>
            <person name="Huang L."/>
            <person name="Wang Z.W."/>
            <person name="Zhao X."/>
            <person name="Zhong W.Y."/>
            <person name="Peng D.H."/>
            <person name="Ahmad S."/>
            <person name="Lan S."/>
            <person name="Zhang J.S."/>
            <person name="Tsai W.C."/>
            <person name="Van de Peer Y."/>
            <person name="Liu Z.J."/>
        </authorList>
    </citation>
    <scope>NUCLEOTIDE SEQUENCE</scope>
    <source>
        <strain evidence="14">SCP</strain>
    </source>
</reference>
<dbReference type="GO" id="GO:0061630">
    <property type="term" value="F:ubiquitin protein ligase activity"/>
    <property type="evidence" value="ECO:0007669"/>
    <property type="project" value="UniProtKB-EC"/>
</dbReference>
<evidence type="ECO:0000259" key="13">
    <source>
        <dbReference type="PROSITE" id="PS51698"/>
    </source>
</evidence>
<keyword evidence="9 10" id="KW-0067">ATP-binding</keyword>
<dbReference type="PROSITE" id="PS50011">
    <property type="entry name" value="PROTEIN_KINASE_DOM"/>
    <property type="match status" value="1"/>
</dbReference>
<dbReference type="SUPFAM" id="SSF52402">
    <property type="entry name" value="Adenine nucleotide alpha hydrolases-like"/>
    <property type="match status" value="1"/>
</dbReference>
<evidence type="ECO:0000313" key="15">
    <source>
        <dbReference type="Proteomes" id="UP001179952"/>
    </source>
</evidence>
<comment type="caution">
    <text evidence="14">The sequence shown here is derived from an EMBL/GenBank/DDBJ whole genome shotgun (WGS) entry which is preliminary data.</text>
</comment>
<dbReference type="EMBL" id="JAUJYN010000008">
    <property type="protein sequence ID" value="KAK1264450.1"/>
    <property type="molecule type" value="Genomic_DNA"/>
</dbReference>
<evidence type="ECO:0000256" key="7">
    <source>
        <dbReference type="ARBA" id="ARBA00022777"/>
    </source>
</evidence>
<dbReference type="Proteomes" id="UP001179952">
    <property type="component" value="Unassembled WGS sequence"/>
</dbReference>
<evidence type="ECO:0000256" key="8">
    <source>
        <dbReference type="ARBA" id="ARBA00022786"/>
    </source>
</evidence>